<dbReference type="InterPro" id="IPR036397">
    <property type="entry name" value="RNaseH_sf"/>
</dbReference>
<feature type="region of interest" description="Disordered" evidence="3">
    <location>
        <begin position="520"/>
        <end position="539"/>
    </location>
</feature>
<dbReference type="GO" id="GO:0046872">
    <property type="term" value="F:metal ion binding"/>
    <property type="evidence" value="ECO:0007669"/>
    <property type="project" value="UniProtKB-KW"/>
</dbReference>
<feature type="domain" description="Integrase catalytic" evidence="4">
    <location>
        <begin position="240"/>
        <end position="406"/>
    </location>
</feature>
<dbReference type="InterPro" id="IPR025724">
    <property type="entry name" value="GAG-pre-integrase_dom"/>
</dbReference>
<dbReference type="InterPro" id="IPR057670">
    <property type="entry name" value="SH3_retrovirus"/>
</dbReference>
<feature type="compositionally biased region" description="Pro residues" evidence="3">
    <location>
        <begin position="529"/>
        <end position="538"/>
    </location>
</feature>
<evidence type="ECO:0000256" key="2">
    <source>
        <dbReference type="ARBA" id="ARBA00022801"/>
    </source>
</evidence>
<accession>A0AAW2K9S1</accession>
<dbReference type="Pfam" id="PF25597">
    <property type="entry name" value="SH3_retrovirus"/>
    <property type="match status" value="1"/>
</dbReference>
<dbReference type="InterPro" id="IPR043502">
    <property type="entry name" value="DNA/RNA_pol_sf"/>
</dbReference>
<protein>
    <submittedName>
        <fullName evidence="5">Retrovirus-related Pol polyprotein from transposon RE2</fullName>
    </submittedName>
</protein>
<dbReference type="AlphaFoldDB" id="A0AAW2K9S1"/>
<gene>
    <name evidence="5" type="ORF">Sradi_6237600</name>
</gene>
<comment type="caution">
    <text evidence="5">The sequence shown here is derived from an EMBL/GenBank/DDBJ whole genome shotgun (WGS) entry which is preliminary data.</text>
</comment>
<reference evidence="5" key="2">
    <citation type="journal article" date="2024" name="Plant">
        <title>Genomic evolution and insights into agronomic trait innovations of Sesamum species.</title>
        <authorList>
            <person name="Miao H."/>
            <person name="Wang L."/>
            <person name="Qu L."/>
            <person name="Liu H."/>
            <person name="Sun Y."/>
            <person name="Le M."/>
            <person name="Wang Q."/>
            <person name="Wei S."/>
            <person name="Zheng Y."/>
            <person name="Lin W."/>
            <person name="Duan Y."/>
            <person name="Cao H."/>
            <person name="Xiong S."/>
            <person name="Wang X."/>
            <person name="Wei L."/>
            <person name="Li C."/>
            <person name="Ma Q."/>
            <person name="Ju M."/>
            <person name="Zhao R."/>
            <person name="Li G."/>
            <person name="Mu C."/>
            <person name="Tian Q."/>
            <person name="Mei H."/>
            <person name="Zhang T."/>
            <person name="Gao T."/>
            <person name="Zhang H."/>
        </authorList>
    </citation>
    <scope>NUCLEOTIDE SEQUENCE</scope>
    <source>
        <strain evidence="5">G02</strain>
    </source>
</reference>
<dbReference type="GO" id="GO:0016787">
    <property type="term" value="F:hydrolase activity"/>
    <property type="evidence" value="ECO:0007669"/>
    <property type="project" value="UniProtKB-KW"/>
</dbReference>
<dbReference type="GO" id="GO:0015074">
    <property type="term" value="P:DNA integration"/>
    <property type="evidence" value="ECO:0007669"/>
    <property type="project" value="InterPro"/>
</dbReference>
<dbReference type="PROSITE" id="PS50994">
    <property type="entry name" value="INTEGRASE"/>
    <property type="match status" value="1"/>
</dbReference>
<dbReference type="Pfam" id="PF07727">
    <property type="entry name" value="RVT_2"/>
    <property type="match status" value="2"/>
</dbReference>
<organism evidence="5">
    <name type="scientific">Sesamum radiatum</name>
    <name type="common">Black benniseed</name>
    <dbReference type="NCBI Taxonomy" id="300843"/>
    <lineage>
        <taxon>Eukaryota</taxon>
        <taxon>Viridiplantae</taxon>
        <taxon>Streptophyta</taxon>
        <taxon>Embryophyta</taxon>
        <taxon>Tracheophyta</taxon>
        <taxon>Spermatophyta</taxon>
        <taxon>Magnoliopsida</taxon>
        <taxon>eudicotyledons</taxon>
        <taxon>Gunneridae</taxon>
        <taxon>Pentapetalae</taxon>
        <taxon>asterids</taxon>
        <taxon>lamiids</taxon>
        <taxon>Lamiales</taxon>
        <taxon>Pedaliaceae</taxon>
        <taxon>Sesamum</taxon>
    </lineage>
</organism>
<dbReference type="InterPro" id="IPR039537">
    <property type="entry name" value="Retrotran_Ty1/copia-like"/>
</dbReference>
<dbReference type="Gene3D" id="3.30.420.10">
    <property type="entry name" value="Ribonuclease H-like superfamily/Ribonuclease H"/>
    <property type="match status" value="1"/>
</dbReference>
<evidence type="ECO:0000259" key="4">
    <source>
        <dbReference type="PROSITE" id="PS50994"/>
    </source>
</evidence>
<keyword evidence="1" id="KW-0479">Metal-binding</keyword>
<dbReference type="PANTHER" id="PTHR42648:SF31">
    <property type="entry name" value="RNA-DIRECTED DNA POLYMERASE"/>
    <property type="match status" value="1"/>
</dbReference>
<dbReference type="InterPro" id="IPR012337">
    <property type="entry name" value="RNaseH-like_sf"/>
</dbReference>
<dbReference type="PANTHER" id="PTHR42648">
    <property type="entry name" value="TRANSPOSASE, PUTATIVE-RELATED"/>
    <property type="match status" value="1"/>
</dbReference>
<dbReference type="SUPFAM" id="SSF56672">
    <property type="entry name" value="DNA/RNA polymerases"/>
    <property type="match status" value="1"/>
</dbReference>
<dbReference type="InterPro" id="IPR013103">
    <property type="entry name" value="RVT_2"/>
</dbReference>
<dbReference type="Pfam" id="PF00665">
    <property type="entry name" value="rve"/>
    <property type="match status" value="1"/>
</dbReference>
<feature type="region of interest" description="Disordered" evidence="3">
    <location>
        <begin position="478"/>
        <end position="512"/>
    </location>
</feature>
<reference evidence="5" key="1">
    <citation type="submission" date="2020-06" db="EMBL/GenBank/DDBJ databases">
        <authorList>
            <person name="Li T."/>
            <person name="Hu X."/>
            <person name="Zhang T."/>
            <person name="Song X."/>
            <person name="Zhang H."/>
            <person name="Dai N."/>
            <person name="Sheng W."/>
            <person name="Hou X."/>
            <person name="Wei L."/>
        </authorList>
    </citation>
    <scope>NUCLEOTIDE SEQUENCE</scope>
    <source>
        <strain evidence="5">G02</strain>
        <tissue evidence="5">Leaf</tissue>
    </source>
</reference>
<sequence length="920" mass="103276">MGHDKNTCFKLHGVPEWYKELSDQKRKGNTGTKAYAVQGIELKSHTDTKKEETASVSDIVMEVMRALKHIPNDPIQVNCVNEYADGSTKQVTQSGLVNLFGKLKLTDTLYVPSFRSNLISVHKICATSNIHFLFLPSHCILLDHLTKEIVAVERHLKHLYILDSDSFDSAYISQFISSSPVFVSKVQHIDASLWHMRLGHPSLKVLVHVPHLTSIKSTYICHICPLAKQHRLPFPLSNSQTVKPFDLIHVDIWCPYRQASLSNSRFFVTIVDDYSRGTWIFLMRHKSQVVTFLKNFFSSVHTQFASSVKNIRTDNGLEFLSHECQALFTSLGIHHQKSCPHSPQQNGVVERRHKQLLEIARSLLFQSHLPTTYWGEALLAATYLLNRLPSSVLSWKAPYELLHNKPPSYDHLRVFGCLCFATVTKPHRDKFAKRDTKCLFLGYSCDHKGFKVFDLDTKHIFLSSDVIFHETVFPYQSNSTTSATHSVPLPIVSPTSDTEFTSPSSSIDSSPITDIIPASSSSPFSAPHSTPPSDPPVTLPLRHSTRTSHKPAWLSDFICNHAFDFSPTHIHFAAQLSILQEPRSYVQARGHLEWEKAMAEELQALENNQTWTLTVLLEGKKAIGSRWVYKLKMNPDGSVNRYKARLVAKGYSQIEGVDYTDSFSPVAKIVTVRLFLGIAAAHSWPMHQLDINNAFLHGFLDEEVYMTPLDGYSASPGHVYDILVMAPTEDLIAEIKQYLDALFTIKDLGYAKYFLGLEIARSTEGMSITQHKYAMDIITDTSMISATSVSTPLPPGLKLSATSGTFLKEPDKFRRLIGRLLYLGFTRPGLSFAVQQLSQFLQHPIDQHWTVALHIVRYLKGAPDTGLFFSASDWGACVDSRSSVTGKMQLADIFTKTLPAVSFASLLSKLGLLRLHPALA</sequence>
<feature type="compositionally biased region" description="Low complexity" evidence="3">
    <location>
        <begin position="501"/>
        <end position="512"/>
    </location>
</feature>
<name>A0AAW2K9S1_SESRA</name>
<dbReference type="EMBL" id="JACGWJ010000029">
    <property type="protein sequence ID" value="KAL0303695.1"/>
    <property type="molecule type" value="Genomic_DNA"/>
</dbReference>
<dbReference type="InterPro" id="IPR001584">
    <property type="entry name" value="Integrase_cat-core"/>
</dbReference>
<keyword evidence="2" id="KW-0378">Hydrolase</keyword>
<dbReference type="Pfam" id="PF13976">
    <property type="entry name" value="gag_pre-integrs"/>
    <property type="match status" value="1"/>
</dbReference>
<evidence type="ECO:0000313" key="5">
    <source>
        <dbReference type="EMBL" id="KAL0303695.1"/>
    </source>
</evidence>
<dbReference type="GO" id="GO:0003676">
    <property type="term" value="F:nucleic acid binding"/>
    <property type="evidence" value="ECO:0007669"/>
    <property type="project" value="InterPro"/>
</dbReference>
<proteinExistence type="predicted"/>
<evidence type="ECO:0000256" key="3">
    <source>
        <dbReference type="SAM" id="MobiDB-lite"/>
    </source>
</evidence>
<evidence type="ECO:0000256" key="1">
    <source>
        <dbReference type="ARBA" id="ARBA00022723"/>
    </source>
</evidence>
<dbReference type="SUPFAM" id="SSF53098">
    <property type="entry name" value="Ribonuclease H-like"/>
    <property type="match status" value="1"/>
</dbReference>